<organism evidence="1 2">
    <name type="scientific">Armillaria novae-zelandiae</name>
    <dbReference type="NCBI Taxonomy" id="153914"/>
    <lineage>
        <taxon>Eukaryota</taxon>
        <taxon>Fungi</taxon>
        <taxon>Dikarya</taxon>
        <taxon>Basidiomycota</taxon>
        <taxon>Agaricomycotina</taxon>
        <taxon>Agaricomycetes</taxon>
        <taxon>Agaricomycetidae</taxon>
        <taxon>Agaricales</taxon>
        <taxon>Marasmiineae</taxon>
        <taxon>Physalacriaceae</taxon>
        <taxon>Armillaria</taxon>
    </lineage>
</organism>
<accession>A0AA39P7S5</accession>
<keyword evidence="2" id="KW-1185">Reference proteome</keyword>
<evidence type="ECO:0000313" key="1">
    <source>
        <dbReference type="EMBL" id="KAK0479176.1"/>
    </source>
</evidence>
<name>A0AA39P7S5_9AGAR</name>
<proteinExistence type="predicted"/>
<dbReference type="Proteomes" id="UP001175227">
    <property type="component" value="Unassembled WGS sequence"/>
</dbReference>
<gene>
    <name evidence="1" type="ORF">IW261DRAFT_166000</name>
</gene>
<evidence type="ECO:0000313" key="2">
    <source>
        <dbReference type="Proteomes" id="UP001175227"/>
    </source>
</evidence>
<comment type="caution">
    <text evidence="1">The sequence shown here is derived from an EMBL/GenBank/DDBJ whole genome shotgun (WGS) entry which is preliminary data.</text>
</comment>
<sequence>MSIPIPVLALDYAFHYGGDLGKEPHRFVATPHDFDPATSALSEAQNSTISYRFIHDLKYMVIYKTMFEYSKDPDDMKLWQLQHDEWAECTEESGSVSLRCLGCSALVIFNEWEAHRDACLGIEDKMMRAVMADMANEQSGNQDDRECWRMRSLRGSPVVDECDDDCQDDELVEAKESKRKSLGMRLCSALHFVGRKHSKD</sequence>
<dbReference type="AlphaFoldDB" id="A0AA39P7S5"/>
<dbReference type="EMBL" id="JAUEPR010000012">
    <property type="protein sequence ID" value="KAK0479176.1"/>
    <property type="molecule type" value="Genomic_DNA"/>
</dbReference>
<protein>
    <submittedName>
        <fullName evidence="1">Uncharacterized protein</fullName>
    </submittedName>
</protein>
<reference evidence="1" key="1">
    <citation type="submission" date="2023-06" db="EMBL/GenBank/DDBJ databases">
        <authorList>
            <consortium name="Lawrence Berkeley National Laboratory"/>
            <person name="Ahrendt S."/>
            <person name="Sahu N."/>
            <person name="Indic B."/>
            <person name="Wong-Bajracharya J."/>
            <person name="Merenyi Z."/>
            <person name="Ke H.-M."/>
            <person name="Monk M."/>
            <person name="Kocsube S."/>
            <person name="Drula E."/>
            <person name="Lipzen A."/>
            <person name="Balint B."/>
            <person name="Henrissat B."/>
            <person name="Andreopoulos B."/>
            <person name="Martin F.M."/>
            <person name="Harder C.B."/>
            <person name="Rigling D."/>
            <person name="Ford K.L."/>
            <person name="Foster G.D."/>
            <person name="Pangilinan J."/>
            <person name="Papanicolaou A."/>
            <person name="Barry K."/>
            <person name="LaButti K."/>
            <person name="Viragh M."/>
            <person name="Koriabine M."/>
            <person name="Yan M."/>
            <person name="Riley R."/>
            <person name="Champramary S."/>
            <person name="Plett K.L."/>
            <person name="Tsai I.J."/>
            <person name="Slot J."/>
            <person name="Sipos G."/>
            <person name="Plett J."/>
            <person name="Nagy L.G."/>
            <person name="Grigoriev I.V."/>
        </authorList>
    </citation>
    <scope>NUCLEOTIDE SEQUENCE</scope>
    <source>
        <strain evidence="1">ICMP 16352</strain>
    </source>
</reference>